<dbReference type="AlphaFoldDB" id="A0A7W6A579"/>
<accession>A0A7W6A579</accession>
<organism evidence="2 3">
    <name type="scientific">Brevundimonas mediterranea</name>
    <dbReference type="NCBI Taxonomy" id="74329"/>
    <lineage>
        <taxon>Bacteria</taxon>
        <taxon>Pseudomonadati</taxon>
        <taxon>Pseudomonadota</taxon>
        <taxon>Alphaproteobacteria</taxon>
        <taxon>Caulobacterales</taxon>
        <taxon>Caulobacteraceae</taxon>
        <taxon>Brevundimonas</taxon>
    </lineage>
</organism>
<feature type="signal peptide" evidence="1">
    <location>
        <begin position="1"/>
        <end position="21"/>
    </location>
</feature>
<proteinExistence type="predicted"/>
<reference evidence="2 3" key="1">
    <citation type="submission" date="2020-08" db="EMBL/GenBank/DDBJ databases">
        <title>Genomic Encyclopedia of Type Strains, Phase IV (KMG-IV): sequencing the most valuable type-strain genomes for metagenomic binning, comparative biology and taxonomic classification.</title>
        <authorList>
            <person name="Goeker M."/>
        </authorList>
    </citation>
    <scope>NUCLEOTIDE SEQUENCE [LARGE SCALE GENOMIC DNA]</scope>
    <source>
        <strain evidence="2 3">DSM 14878</strain>
    </source>
</reference>
<protein>
    <recommendedName>
        <fullName evidence="4">Lipoprotein</fullName>
    </recommendedName>
</protein>
<evidence type="ECO:0000313" key="2">
    <source>
        <dbReference type="EMBL" id="MBB3873543.1"/>
    </source>
</evidence>
<dbReference type="RefSeq" id="WP_183198396.1">
    <property type="nucleotide sequence ID" value="NZ_JACIDA010000003.1"/>
</dbReference>
<sequence>MMRGLLKGLAVAAFVAPLLSACVIYDSDAGENVSVNVTRNDAPPAEAIREARFMNGALVVRVDSNGCTQAADFEVSVSDNTPTEITLRRTKPDLCKALVPDGVELRWTYADLDLEPGTPARILNPLK</sequence>
<evidence type="ECO:0000256" key="1">
    <source>
        <dbReference type="SAM" id="SignalP"/>
    </source>
</evidence>
<dbReference type="EMBL" id="JACIDA010000003">
    <property type="protein sequence ID" value="MBB3873543.1"/>
    <property type="molecule type" value="Genomic_DNA"/>
</dbReference>
<gene>
    <name evidence="2" type="ORF">GGR11_003105</name>
</gene>
<dbReference type="Proteomes" id="UP000532936">
    <property type="component" value="Unassembled WGS sequence"/>
</dbReference>
<keyword evidence="1" id="KW-0732">Signal</keyword>
<evidence type="ECO:0008006" key="4">
    <source>
        <dbReference type="Google" id="ProtNLM"/>
    </source>
</evidence>
<dbReference type="PROSITE" id="PS51257">
    <property type="entry name" value="PROKAR_LIPOPROTEIN"/>
    <property type="match status" value="1"/>
</dbReference>
<name>A0A7W6A579_9CAUL</name>
<evidence type="ECO:0000313" key="3">
    <source>
        <dbReference type="Proteomes" id="UP000532936"/>
    </source>
</evidence>
<feature type="chain" id="PRO_5031390609" description="Lipoprotein" evidence="1">
    <location>
        <begin position="22"/>
        <end position="127"/>
    </location>
</feature>
<comment type="caution">
    <text evidence="2">The sequence shown here is derived from an EMBL/GenBank/DDBJ whole genome shotgun (WGS) entry which is preliminary data.</text>
</comment>